<organism evidence="1 2">
    <name type="scientific">Diphasiastrum complanatum</name>
    <name type="common">Issler's clubmoss</name>
    <name type="synonym">Lycopodium complanatum</name>
    <dbReference type="NCBI Taxonomy" id="34168"/>
    <lineage>
        <taxon>Eukaryota</taxon>
        <taxon>Viridiplantae</taxon>
        <taxon>Streptophyta</taxon>
        <taxon>Embryophyta</taxon>
        <taxon>Tracheophyta</taxon>
        <taxon>Lycopodiopsida</taxon>
        <taxon>Lycopodiales</taxon>
        <taxon>Lycopodiaceae</taxon>
        <taxon>Lycopodioideae</taxon>
        <taxon>Diphasiastrum</taxon>
    </lineage>
</organism>
<name>A0ACC2CD24_DIPCM</name>
<proteinExistence type="predicted"/>
<evidence type="ECO:0000313" key="1">
    <source>
        <dbReference type="EMBL" id="KAJ7539857.1"/>
    </source>
</evidence>
<keyword evidence="2" id="KW-1185">Reference proteome</keyword>
<sequence length="211" mass="23347">MSQNLECILAMSTGRRVLEGEMESTTVVEHRGHSSAADSETDIVYRESVFKVTMIFVSVLLCLLMLVVCWDSIVRCRLCRRWRASDHSPPQPESVRASKTGLSKMDVDKLPMIRCTASSSQQHYQGLGGECMICLNEFSEGDKVRLLPSCGHAFHVSCIDLWLLTNASCPACRQSLLPQVSPSNFVRDQSQLHGVDEGAAVANNVTRSEQV</sequence>
<comment type="caution">
    <text evidence="1">The sequence shown here is derived from an EMBL/GenBank/DDBJ whole genome shotgun (WGS) entry which is preliminary data.</text>
</comment>
<evidence type="ECO:0000313" key="2">
    <source>
        <dbReference type="Proteomes" id="UP001162992"/>
    </source>
</evidence>
<gene>
    <name evidence="1" type="ORF">O6H91_11G112400</name>
</gene>
<reference evidence="2" key="1">
    <citation type="journal article" date="2024" name="Proc. Natl. Acad. Sci. U.S.A.">
        <title>Extraordinary preservation of gene collinearity over three hundred million years revealed in homosporous lycophytes.</title>
        <authorList>
            <person name="Li C."/>
            <person name="Wickell D."/>
            <person name="Kuo L.Y."/>
            <person name="Chen X."/>
            <person name="Nie B."/>
            <person name="Liao X."/>
            <person name="Peng D."/>
            <person name="Ji J."/>
            <person name="Jenkins J."/>
            <person name="Williams M."/>
            <person name="Shu S."/>
            <person name="Plott C."/>
            <person name="Barry K."/>
            <person name="Rajasekar S."/>
            <person name="Grimwood J."/>
            <person name="Han X."/>
            <person name="Sun S."/>
            <person name="Hou Z."/>
            <person name="He W."/>
            <person name="Dai G."/>
            <person name="Sun C."/>
            <person name="Schmutz J."/>
            <person name="Leebens-Mack J.H."/>
            <person name="Li F.W."/>
            <person name="Wang L."/>
        </authorList>
    </citation>
    <scope>NUCLEOTIDE SEQUENCE [LARGE SCALE GENOMIC DNA]</scope>
    <source>
        <strain evidence="2">cv. PW_Plant_1</strain>
    </source>
</reference>
<protein>
    <submittedName>
        <fullName evidence="1">Uncharacterized protein</fullName>
    </submittedName>
</protein>
<accession>A0ACC2CD24</accession>
<dbReference type="EMBL" id="CM055102">
    <property type="protein sequence ID" value="KAJ7539857.1"/>
    <property type="molecule type" value="Genomic_DNA"/>
</dbReference>
<dbReference type="Proteomes" id="UP001162992">
    <property type="component" value="Chromosome 11"/>
</dbReference>